<dbReference type="InterPro" id="IPR019240">
    <property type="entry name" value="DUF2196"/>
</dbReference>
<name>A0ABW3WLL7_9FLAO</name>
<dbReference type="Pfam" id="PF09962">
    <property type="entry name" value="DUF2196"/>
    <property type="match status" value="1"/>
</dbReference>
<accession>A0ABW3WLL7</accession>
<protein>
    <submittedName>
        <fullName evidence="1">YwbE family protein</fullName>
    </submittedName>
</protein>
<evidence type="ECO:0000313" key="1">
    <source>
        <dbReference type="EMBL" id="MFD1293119.1"/>
    </source>
</evidence>
<dbReference type="PANTHER" id="PTHR40069">
    <property type="entry name" value="YWBE PROTEIN"/>
    <property type="match status" value="1"/>
</dbReference>
<keyword evidence="2" id="KW-1185">Reference proteome</keyword>
<dbReference type="Proteomes" id="UP001597241">
    <property type="component" value="Unassembled WGS sequence"/>
</dbReference>
<dbReference type="RefSeq" id="WP_386808147.1">
    <property type="nucleotide sequence ID" value="NZ_JBHTMV010000003.1"/>
</dbReference>
<gene>
    <name evidence="1" type="ORF">ACFQ5N_04650</name>
</gene>
<evidence type="ECO:0000313" key="2">
    <source>
        <dbReference type="Proteomes" id="UP001597241"/>
    </source>
</evidence>
<organism evidence="1 2">
    <name type="scientific">Lutibacter holmesii</name>
    <dbReference type="NCBI Taxonomy" id="1137985"/>
    <lineage>
        <taxon>Bacteria</taxon>
        <taxon>Pseudomonadati</taxon>
        <taxon>Bacteroidota</taxon>
        <taxon>Flavobacteriia</taxon>
        <taxon>Flavobacteriales</taxon>
        <taxon>Flavobacteriaceae</taxon>
        <taxon>Lutibacter</taxon>
    </lineage>
</organism>
<sequence length="68" mass="7721">METQKLEGKFRKNITIGSTVEVVQKQHQRSGELTEGIVKRFLTKSPNHPHGIKVQLETGIVGRVKWVL</sequence>
<reference evidence="2" key="1">
    <citation type="journal article" date="2019" name="Int. J. Syst. Evol. Microbiol.">
        <title>The Global Catalogue of Microorganisms (GCM) 10K type strain sequencing project: providing services to taxonomists for standard genome sequencing and annotation.</title>
        <authorList>
            <consortium name="The Broad Institute Genomics Platform"/>
            <consortium name="The Broad Institute Genome Sequencing Center for Infectious Disease"/>
            <person name="Wu L."/>
            <person name="Ma J."/>
        </authorList>
    </citation>
    <scope>NUCLEOTIDE SEQUENCE [LARGE SCALE GENOMIC DNA]</scope>
    <source>
        <strain evidence="2">CCUG 62221</strain>
    </source>
</reference>
<dbReference type="PANTHER" id="PTHR40069:SF1">
    <property type="entry name" value="YWBE PROTEIN"/>
    <property type="match status" value="1"/>
</dbReference>
<dbReference type="NCBIfam" id="TIGR03833">
    <property type="entry name" value="YwbE family protein"/>
    <property type="match status" value="1"/>
</dbReference>
<dbReference type="EMBL" id="JBHTMV010000003">
    <property type="protein sequence ID" value="MFD1293119.1"/>
    <property type="molecule type" value="Genomic_DNA"/>
</dbReference>
<comment type="caution">
    <text evidence="1">The sequence shown here is derived from an EMBL/GenBank/DDBJ whole genome shotgun (WGS) entry which is preliminary data.</text>
</comment>
<proteinExistence type="predicted"/>